<dbReference type="Proteomes" id="UP000887579">
    <property type="component" value="Unplaced"/>
</dbReference>
<accession>A0AC34GRK0</accession>
<evidence type="ECO:0000313" key="2">
    <source>
        <dbReference type="WBParaSite" id="ES5_v2.g7303.t1"/>
    </source>
</evidence>
<reference evidence="2" key="1">
    <citation type="submission" date="2022-11" db="UniProtKB">
        <authorList>
            <consortium name="WormBaseParasite"/>
        </authorList>
    </citation>
    <scope>IDENTIFICATION</scope>
</reference>
<organism evidence="1 2">
    <name type="scientific">Panagrolaimus sp. ES5</name>
    <dbReference type="NCBI Taxonomy" id="591445"/>
    <lineage>
        <taxon>Eukaryota</taxon>
        <taxon>Metazoa</taxon>
        <taxon>Ecdysozoa</taxon>
        <taxon>Nematoda</taxon>
        <taxon>Chromadorea</taxon>
        <taxon>Rhabditida</taxon>
        <taxon>Tylenchina</taxon>
        <taxon>Panagrolaimomorpha</taxon>
        <taxon>Panagrolaimoidea</taxon>
        <taxon>Panagrolaimidae</taxon>
        <taxon>Panagrolaimus</taxon>
    </lineage>
</organism>
<proteinExistence type="predicted"/>
<sequence length="70" mass="8270">MWYEQFYSGFITLAFVWGACNVSALTNYADLGRLYRRDLSGYDRNMLLKRDHRLTGNYYKMSGLESIKDN</sequence>
<protein>
    <submittedName>
        <fullName evidence="2">NADH dehydrogenase [ubiquinone] 1 alpha subcomplex subunit 1</fullName>
    </submittedName>
</protein>
<dbReference type="WBParaSite" id="ES5_v2.g7303.t1">
    <property type="protein sequence ID" value="ES5_v2.g7303.t1"/>
    <property type="gene ID" value="ES5_v2.g7303"/>
</dbReference>
<name>A0AC34GRK0_9BILA</name>
<evidence type="ECO:0000313" key="1">
    <source>
        <dbReference type="Proteomes" id="UP000887579"/>
    </source>
</evidence>